<organism evidence="2 3">
    <name type="scientific">Acyrthosiphon pisum</name>
    <name type="common">Pea aphid</name>
    <dbReference type="NCBI Taxonomy" id="7029"/>
    <lineage>
        <taxon>Eukaryota</taxon>
        <taxon>Metazoa</taxon>
        <taxon>Ecdysozoa</taxon>
        <taxon>Arthropoda</taxon>
        <taxon>Hexapoda</taxon>
        <taxon>Insecta</taxon>
        <taxon>Pterygota</taxon>
        <taxon>Neoptera</taxon>
        <taxon>Paraneoptera</taxon>
        <taxon>Hemiptera</taxon>
        <taxon>Sternorrhyncha</taxon>
        <taxon>Aphidomorpha</taxon>
        <taxon>Aphidoidea</taxon>
        <taxon>Aphididae</taxon>
        <taxon>Macrosiphini</taxon>
        <taxon>Acyrthosiphon</taxon>
    </lineage>
</organism>
<feature type="compositionally biased region" description="Polar residues" evidence="1">
    <location>
        <begin position="82"/>
        <end position="99"/>
    </location>
</feature>
<feature type="compositionally biased region" description="Polar residues" evidence="1">
    <location>
        <begin position="144"/>
        <end position="160"/>
    </location>
</feature>
<dbReference type="AlphaFoldDB" id="A0A8R2H813"/>
<feature type="compositionally biased region" description="Low complexity" evidence="1">
    <location>
        <begin position="107"/>
        <end position="143"/>
    </location>
</feature>
<dbReference type="RefSeq" id="XP_016658158.1">
    <property type="nucleotide sequence ID" value="XM_016802669.1"/>
</dbReference>
<feature type="region of interest" description="Disordered" evidence="1">
    <location>
        <begin position="82"/>
        <end position="180"/>
    </location>
</feature>
<reference evidence="2" key="2">
    <citation type="submission" date="2022-06" db="UniProtKB">
        <authorList>
            <consortium name="EnsemblMetazoa"/>
        </authorList>
    </citation>
    <scope>IDENTIFICATION</scope>
</reference>
<evidence type="ECO:0000313" key="3">
    <source>
        <dbReference type="Proteomes" id="UP000007819"/>
    </source>
</evidence>
<protein>
    <submittedName>
        <fullName evidence="2">Uncharacterized protein</fullName>
    </submittedName>
</protein>
<dbReference type="KEGG" id="api:107883152"/>
<dbReference type="Proteomes" id="UP000007819">
    <property type="component" value="Unassembled WGS sequence"/>
</dbReference>
<name>A0A8R2H813_ACYPI</name>
<keyword evidence="3" id="KW-1185">Reference proteome</keyword>
<reference evidence="3" key="1">
    <citation type="submission" date="2010-06" db="EMBL/GenBank/DDBJ databases">
        <authorList>
            <person name="Jiang H."/>
            <person name="Abraham K."/>
            <person name="Ali S."/>
            <person name="Alsbrooks S.L."/>
            <person name="Anim B.N."/>
            <person name="Anosike U.S."/>
            <person name="Attaway T."/>
            <person name="Bandaranaike D.P."/>
            <person name="Battles P.K."/>
            <person name="Bell S.N."/>
            <person name="Bell A.V."/>
            <person name="Beltran B."/>
            <person name="Bickham C."/>
            <person name="Bustamante Y."/>
            <person name="Caleb T."/>
            <person name="Canada A."/>
            <person name="Cardenas V."/>
            <person name="Carter K."/>
            <person name="Chacko J."/>
            <person name="Chandrabose M.N."/>
            <person name="Chavez D."/>
            <person name="Chavez A."/>
            <person name="Chen L."/>
            <person name="Chu H.-S."/>
            <person name="Claassen K.J."/>
            <person name="Cockrell R."/>
            <person name="Collins M."/>
            <person name="Cooper J.A."/>
            <person name="Cree A."/>
            <person name="Curry S.M."/>
            <person name="Da Y."/>
            <person name="Dao M.D."/>
            <person name="Das B."/>
            <person name="Davila M.-L."/>
            <person name="Davy-Carroll L."/>
            <person name="Denson S."/>
            <person name="Dinh H."/>
            <person name="Ebong V.E."/>
            <person name="Edwards J.R."/>
            <person name="Egan A."/>
            <person name="El-Daye J."/>
            <person name="Escobedo L."/>
            <person name="Fernandez S."/>
            <person name="Fernando P.R."/>
            <person name="Flagg N."/>
            <person name="Forbes L.D."/>
            <person name="Fowler R.G."/>
            <person name="Fu Q."/>
            <person name="Gabisi R.A."/>
            <person name="Ganer J."/>
            <person name="Garbino Pronczuk A."/>
            <person name="Garcia R.M."/>
            <person name="Garner T."/>
            <person name="Garrett T.E."/>
            <person name="Gonzalez D.A."/>
            <person name="Hamid H."/>
            <person name="Hawkins E.S."/>
            <person name="Hirani K."/>
            <person name="Hogues M.E."/>
            <person name="Hollins B."/>
            <person name="Hsiao C.-H."/>
            <person name="Jabil R."/>
            <person name="James M.L."/>
            <person name="Jhangiani S.N."/>
            <person name="Johnson B."/>
            <person name="Johnson Q."/>
            <person name="Joshi V."/>
            <person name="Kalu J.B."/>
            <person name="Kam C."/>
            <person name="Kashfia A."/>
            <person name="Keebler J."/>
            <person name="Kisamo H."/>
            <person name="Kovar C.L."/>
            <person name="Lago L.A."/>
            <person name="Lai C.-Y."/>
            <person name="Laidlaw J."/>
            <person name="Lara F."/>
            <person name="Le T.-K."/>
            <person name="Lee S.L."/>
            <person name="Legall F.H."/>
            <person name="Lemon S.J."/>
            <person name="Lewis L.R."/>
            <person name="Li B."/>
            <person name="Liu Y."/>
            <person name="Liu Y.-S."/>
            <person name="Lopez J."/>
            <person name="Lozado R.J."/>
            <person name="Lu J."/>
            <person name="Madu R.C."/>
            <person name="Maheshwari M."/>
            <person name="Maheshwari R."/>
            <person name="Malloy K."/>
            <person name="Martinez E."/>
            <person name="Mathew T."/>
            <person name="Mercado I.C."/>
            <person name="Mercado C."/>
            <person name="Meyer B."/>
            <person name="Montgomery K."/>
            <person name="Morgan M.B."/>
            <person name="Munidasa M."/>
            <person name="Nazareth L.V."/>
            <person name="Nelson J."/>
            <person name="Ng B.M."/>
            <person name="Nguyen N.B."/>
            <person name="Nguyen P.Q."/>
            <person name="Nguyen T."/>
            <person name="Obregon M."/>
            <person name="Okwuonu G.O."/>
            <person name="Onwere C.G."/>
            <person name="Orozco G."/>
            <person name="Parra A."/>
            <person name="Patel S."/>
            <person name="Patil S."/>
            <person name="Perez A."/>
            <person name="Perez Y."/>
            <person name="Pham C."/>
            <person name="Primus E.L."/>
            <person name="Pu L.-L."/>
            <person name="Puazo M."/>
            <person name="Qin X."/>
            <person name="Quiroz J.B."/>
            <person name="Reese J."/>
            <person name="Richards S."/>
            <person name="Rives C.M."/>
            <person name="Robberts R."/>
            <person name="Ruiz S.J."/>
            <person name="Ruiz M.J."/>
            <person name="Santibanez J."/>
            <person name="Schneider B.W."/>
            <person name="Sisson I."/>
            <person name="Smith M."/>
            <person name="Sodergren E."/>
            <person name="Song X.-Z."/>
            <person name="Song B.B."/>
            <person name="Summersgill H."/>
            <person name="Thelus R."/>
            <person name="Thornton R.D."/>
            <person name="Trejos Z.Y."/>
            <person name="Usmani K."/>
            <person name="Vattathil S."/>
            <person name="Villasana D."/>
            <person name="Walker D.L."/>
            <person name="Wang S."/>
            <person name="Wang K."/>
            <person name="White C.S."/>
            <person name="Williams A.C."/>
            <person name="Williamson J."/>
            <person name="Wilson K."/>
            <person name="Woghiren I.O."/>
            <person name="Woodworth J.R."/>
            <person name="Worley K.C."/>
            <person name="Wright R.A."/>
            <person name="Wu W."/>
            <person name="Young L."/>
            <person name="Zhang L."/>
            <person name="Zhang J."/>
            <person name="Zhu Y."/>
            <person name="Muzny D.M."/>
            <person name="Weinstock G."/>
            <person name="Gibbs R.A."/>
        </authorList>
    </citation>
    <scope>NUCLEOTIDE SEQUENCE [LARGE SCALE GENOMIC DNA]</scope>
    <source>
        <strain evidence="3">LSR1</strain>
    </source>
</reference>
<evidence type="ECO:0000313" key="2">
    <source>
        <dbReference type="EnsemblMetazoa" id="XP_016658158.1"/>
    </source>
</evidence>
<sequence>MAKCIALTKPICFTEEDMPRLRIQQHQEIMTNLIQSITQPLRTTPLSPSFNKKPPTTSIITEQTITTTLMDTTQIQQHQETISNSTQSITQPLKTTPLNPSFKKKPSTTSTISEQTITTTTIDTTTTTTTDTNQGTPTTTTTTYEPHSQTSPTATDMTPPTTIPHPVNTTDVKIRNKLRK</sequence>
<dbReference type="OrthoDB" id="10637164at2759"/>
<proteinExistence type="predicted"/>
<accession>A0A8R2H813</accession>
<dbReference type="EnsemblMetazoa" id="XM_016802669.1">
    <property type="protein sequence ID" value="XP_016658158.1"/>
    <property type="gene ID" value="LOC107883152"/>
</dbReference>
<evidence type="ECO:0000256" key="1">
    <source>
        <dbReference type="SAM" id="MobiDB-lite"/>
    </source>
</evidence>
<dbReference type="GeneID" id="107883152"/>